<evidence type="ECO:0000256" key="6">
    <source>
        <dbReference type="ARBA" id="ARBA00023136"/>
    </source>
</evidence>
<evidence type="ECO:0000256" key="2">
    <source>
        <dbReference type="ARBA" id="ARBA00010157"/>
    </source>
</evidence>
<feature type="transmembrane region" description="Helical" evidence="7">
    <location>
        <begin position="58"/>
        <end position="79"/>
    </location>
</feature>
<proteinExistence type="inferred from homology"/>
<feature type="domain" description="Membrane transport protein MMPL" evidence="8">
    <location>
        <begin position="7"/>
        <end position="155"/>
    </location>
</feature>
<keyword evidence="6 7" id="KW-0472">Membrane</keyword>
<comment type="caution">
    <text evidence="9">The sequence shown here is derived from an EMBL/GenBank/DDBJ whole genome shotgun (WGS) entry which is preliminary data.</text>
</comment>
<name>A0ABW3MQZ6_9PSEU</name>
<keyword evidence="10" id="KW-1185">Reference proteome</keyword>
<protein>
    <submittedName>
        <fullName evidence="9">MMPL family transporter</fullName>
    </submittedName>
</protein>
<evidence type="ECO:0000313" key="10">
    <source>
        <dbReference type="Proteomes" id="UP001597045"/>
    </source>
</evidence>
<dbReference type="PANTHER" id="PTHR33406:SF11">
    <property type="entry name" value="MEMBRANE PROTEIN SCO6666-RELATED"/>
    <property type="match status" value="1"/>
</dbReference>
<dbReference type="Proteomes" id="UP001597045">
    <property type="component" value="Unassembled WGS sequence"/>
</dbReference>
<evidence type="ECO:0000259" key="8">
    <source>
        <dbReference type="Pfam" id="PF03176"/>
    </source>
</evidence>
<reference evidence="10" key="1">
    <citation type="journal article" date="2019" name="Int. J. Syst. Evol. Microbiol.">
        <title>The Global Catalogue of Microorganisms (GCM) 10K type strain sequencing project: providing services to taxonomists for standard genome sequencing and annotation.</title>
        <authorList>
            <consortium name="The Broad Institute Genomics Platform"/>
            <consortium name="The Broad Institute Genome Sequencing Center for Infectious Disease"/>
            <person name="Wu L."/>
            <person name="Ma J."/>
        </authorList>
    </citation>
    <scope>NUCLEOTIDE SEQUENCE [LARGE SCALE GENOMIC DNA]</scope>
    <source>
        <strain evidence="10">JCM 31486</strain>
    </source>
</reference>
<evidence type="ECO:0000256" key="5">
    <source>
        <dbReference type="ARBA" id="ARBA00022989"/>
    </source>
</evidence>
<keyword evidence="3" id="KW-1003">Cell membrane</keyword>
<evidence type="ECO:0000256" key="4">
    <source>
        <dbReference type="ARBA" id="ARBA00022692"/>
    </source>
</evidence>
<dbReference type="Pfam" id="PF03176">
    <property type="entry name" value="MMPL"/>
    <property type="match status" value="1"/>
</dbReference>
<sequence>MVTAIRASGLALKVGGPAAVLMDTKASIGEKLPLAGLLIALTTFVLLFLFTGSVLQPLRALVFNVIGLSATLGLMVLVFQDGWLSGFLGFTPMPLDTSMLVLLFCITFGLSMDYEVFVLSRIKEKHDHGASLREAVVDGLSHTGRLVSTAAVLLAV</sequence>
<evidence type="ECO:0000313" key="9">
    <source>
        <dbReference type="EMBL" id="MFD1052432.1"/>
    </source>
</evidence>
<keyword evidence="4 7" id="KW-0812">Transmembrane</keyword>
<evidence type="ECO:0000256" key="3">
    <source>
        <dbReference type="ARBA" id="ARBA00022475"/>
    </source>
</evidence>
<keyword evidence="5 7" id="KW-1133">Transmembrane helix</keyword>
<evidence type="ECO:0000256" key="1">
    <source>
        <dbReference type="ARBA" id="ARBA00004651"/>
    </source>
</evidence>
<dbReference type="SUPFAM" id="SSF82866">
    <property type="entry name" value="Multidrug efflux transporter AcrB transmembrane domain"/>
    <property type="match status" value="1"/>
</dbReference>
<comment type="similarity">
    <text evidence="2">Belongs to the resistance-nodulation-cell division (RND) (TC 2.A.6) family. MmpL subfamily.</text>
</comment>
<gene>
    <name evidence="9" type="ORF">ACFQ1S_46025</name>
</gene>
<organism evidence="9 10">
    <name type="scientific">Kibdelosporangium lantanae</name>
    <dbReference type="NCBI Taxonomy" id="1497396"/>
    <lineage>
        <taxon>Bacteria</taxon>
        <taxon>Bacillati</taxon>
        <taxon>Actinomycetota</taxon>
        <taxon>Actinomycetes</taxon>
        <taxon>Pseudonocardiales</taxon>
        <taxon>Pseudonocardiaceae</taxon>
        <taxon>Kibdelosporangium</taxon>
    </lineage>
</organism>
<feature type="transmembrane region" description="Helical" evidence="7">
    <location>
        <begin position="99"/>
        <end position="119"/>
    </location>
</feature>
<accession>A0ABW3MQZ6</accession>
<comment type="subcellular location">
    <subcellularLocation>
        <location evidence="1">Cell membrane</location>
        <topology evidence="1">Multi-pass membrane protein</topology>
    </subcellularLocation>
</comment>
<dbReference type="InterPro" id="IPR004869">
    <property type="entry name" value="MMPL_dom"/>
</dbReference>
<evidence type="ECO:0000256" key="7">
    <source>
        <dbReference type="SAM" id="Phobius"/>
    </source>
</evidence>
<dbReference type="InterPro" id="IPR050545">
    <property type="entry name" value="Mycobact_MmpL"/>
</dbReference>
<feature type="non-terminal residue" evidence="9">
    <location>
        <position position="156"/>
    </location>
</feature>
<feature type="transmembrane region" description="Helical" evidence="7">
    <location>
        <begin position="32"/>
        <end position="51"/>
    </location>
</feature>
<dbReference type="Gene3D" id="1.20.1640.10">
    <property type="entry name" value="Multidrug efflux transporter AcrB transmembrane domain"/>
    <property type="match status" value="1"/>
</dbReference>
<dbReference type="PANTHER" id="PTHR33406">
    <property type="entry name" value="MEMBRANE PROTEIN MJ1562-RELATED"/>
    <property type="match status" value="1"/>
</dbReference>
<dbReference type="EMBL" id="JBHTIS010004414">
    <property type="protein sequence ID" value="MFD1052432.1"/>
    <property type="molecule type" value="Genomic_DNA"/>
</dbReference>